<gene>
    <name evidence="3" type="ORF">GUITHDRAFT_134022</name>
</gene>
<evidence type="ECO:0000313" key="4">
    <source>
        <dbReference type="EnsemblProtists" id="EKX52332"/>
    </source>
</evidence>
<dbReference type="GeneID" id="17308785"/>
<dbReference type="InterPro" id="IPR055350">
    <property type="entry name" value="CCDC142_C"/>
</dbReference>
<keyword evidence="5" id="KW-1185">Reference proteome</keyword>
<organism evidence="3">
    <name type="scientific">Guillardia theta (strain CCMP2712)</name>
    <name type="common">Cryptophyte</name>
    <dbReference type="NCBI Taxonomy" id="905079"/>
    <lineage>
        <taxon>Eukaryota</taxon>
        <taxon>Cryptophyceae</taxon>
        <taxon>Pyrenomonadales</taxon>
        <taxon>Geminigeraceae</taxon>
        <taxon>Guillardia</taxon>
    </lineage>
</organism>
<name>L1JVD4_GUITC</name>
<evidence type="ECO:0000313" key="5">
    <source>
        <dbReference type="Proteomes" id="UP000011087"/>
    </source>
</evidence>
<proteinExistence type="predicted"/>
<reference evidence="4" key="3">
    <citation type="submission" date="2016-03" db="UniProtKB">
        <authorList>
            <consortium name="EnsemblProtists"/>
        </authorList>
    </citation>
    <scope>IDENTIFICATION</scope>
</reference>
<evidence type="ECO:0000259" key="2">
    <source>
        <dbReference type="Pfam" id="PF14923"/>
    </source>
</evidence>
<evidence type="ECO:0000256" key="1">
    <source>
        <dbReference type="SAM" id="MobiDB-lite"/>
    </source>
</evidence>
<dbReference type="EnsemblProtists" id="EKX52332">
    <property type="protein sequence ID" value="EKX52332"/>
    <property type="gene ID" value="GUITHDRAFT_134022"/>
</dbReference>
<dbReference type="KEGG" id="gtt:GUITHDRAFT_134022"/>
<reference evidence="5" key="2">
    <citation type="submission" date="2012-11" db="EMBL/GenBank/DDBJ databases">
        <authorList>
            <person name="Kuo A."/>
            <person name="Curtis B.A."/>
            <person name="Tanifuji G."/>
            <person name="Burki F."/>
            <person name="Gruber A."/>
            <person name="Irimia M."/>
            <person name="Maruyama S."/>
            <person name="Arias M.C."/>
            <person name="Ball S.G."/>
            <person name="Gile G.H."/>
            <person name="Hirakawa Y."/>
            <person name="Hopkins J.F."/>
            <person name="Rensing S.A."/>
            <person name="Schmutz J."/>
            <person name="Symeonidi A."/>
            <person name="Elias M."/>
            <person name="Eveleigh R.J."/>
            <person name="Herman E.K."/>
            <person name="Klute M.J."/>
            <person name="Nakayama T."/>
            <person name="Obornik M."/>
            <person name="Reyes-Prieto A."/>
            <person name="Armbrust E.V."/>
            <person name="Aves S.J."/>
            <person name="Beiko R.G."/>
            <person name="Coutinho P."/>
            <person name="Dacks J.B."/>
            <person name="Durnford D.G."/>
            <person name="Fast N.M."/>
            <person name="Green B.R."/>
            <person name="Grisdale C."/>
            <person name="Hempe F."/>
            <person name="Henrissat B."/>
            <person name="Hoppner M.P."/>
            <person name="Ishida K.-I."/>
            <person name="Kim E."/>
            <person name="Koreny L."/>
            <person name="Kroth P.G."/>
            <person name="Liu Y."/>
            <person name="Malik S.-B."/>
            <person name="Maier U.G."/>
            <person name="McRose D."/>
            <person name="Mock T."/>
            <person name="Neilson J.A."/>
            <person name="Onodera N.T."/>
            <person name="Poole A.M."/>
            <person name="Pritham E.J."/>
            <person name="Richards T.A."/>
            <person name="Rocap G."/>
            <person name="Roy S.W."/>
            <person name="Sarai C."/>
            <person name="Schaack S."/>
            <person name="Shirato S."/>
            <person name="Slamovits C.H."/>
            <person name="Spencer D.F."/>
            <person name="Suzuki S."/>
            <person name="Worden A.Z."/>
            <person name="Zauner S."/>
            <person name="Barry K."/>
            <person name="Bell C."/>
            <person name="Bharti A.K."/>
            <person name="Crow J.A."/>
            <person name="Grimwood J."/>
            <person name="Kramer R."/>
            <person name="Lindquist E."/>
            <person name="Lucas S."/>
            <person name="Salamov A."/>
            <person name="McFadden G.I."/>
            <person name="Lane C.E."/>
            <person name="Keeling P.J."/>
            <person name="Gray M.W."/>
            <person name="Grigoriev I.V."/>
            <person name="Archibald J.M."/>
        </authorList>
    </citation>
    <scope>NUCLEOTIDE SEQUENCE</scope>
    <source>
        <strain evidence="5">CCMP2712</strain>
    </source>
</reference>
<feature type="region of interest" description="Disordered" evidence="1">
    <location>
        <begin position="1"/>
        <end position="62"/>
    </location>
</feature>
<dbReference type="RefSeq" id="XP_005839312.1">
    <property type="nucleotide sequence ID" value="XM_005839255.1"/>
</dbReference>
<evidence type="ECO:0000313" key="3">
    <source>
        <dbReference type="EMBL" id="EKX52332.1"/>
    </source>
</evidence>
<feature type="compositionally biased region" description="Basic and acidic residues" evidence="1">
    <location>
        <begin position="19"/>
        <end position="31"/>
    </location>
</feature>
<feature type="region of interest" description="Disordered" evidence="1">
    <location>
        <begin position="85"/>
        <end position="107"/>
    </location>
</feature>
<feature type="domain" description="Coiled-coil protein 142 C-terminal" evidence="2">
    <location>
        <begin position="582"/>
        <end position="830"/>
    </location>
</feature>
<dbReference type="Pfam" id="PF14923">
    <property type="entry name" value="CCDC142"/>
    <property type="match status" value="1"/>
</dbReference>
<sequence>MSFKGKGLSGMEPLPARRRAGEQGQGHESHHYLPPIHTSAVGGSVFPEDEQQSIPGSPVPSMADGDMSVVSTSDLMSIGFDSTTDWNVAHHPSPRGPEKRQEEAASTLDPLSGLLRQPTERALTLLVNFMETNGNDLTTLSANNHLMAKYKLMINSCSELCTLALRRDVLSRVSALRSLKAKLGTMIEREDYASLFSELEVHSKHIDELRKLRVYFLEKLPGVNLPNMSKIECAIQSDINDTISTTEECLSLQFKSLLSEKKLRKQNIRELLRFVCQLQDLRLRLRQIQLECDLHTDEEKERRGTRWPRSSLNLFELMTRKVNSHSSSRKQTSLSDLIQITFVLRDQMYRQRLASVKLDNKNFLGQDWRSIAAILETILDEEAWWPQELSRSYRGGVGSSSLSEILPLCGFMPIAAMCVREEWQQVWTACLVTSEDVRRSLVSAAVADRIGHHLAEEHYTLTLWNVGWKPSSALVRTDHDEDHHGTLNFSFQRSLSDSLDSHRLNFPTSRYQASNVLVDNLLWSSSLGLMHAVRKEVTRDERVKINDGTEMGSVGYHALVFLDTVSSLVQCDLRLSVRMRSCVMSRLHVMMSFLLSWYSQQKNHYPRSRSLKFLFLLYGDLTKISLGYESLSAQLSAQLKVQLSMGQASAAGPQPSERFATERLETIANGCRKLLSHSSEFLLEMIRQAAQPLLDLKGAGEWATGRSRDGPSMYMERLVSDLLSPAMETLYLLPVEATQAVQELGPRIVDAVIESLLTHLLRTKARIAPQGAKKLEMDGEFVKNWLLTANEVPPCLDGRSLVNLAVFQRFARVLELLIPSRLLKETVNNSPLPDRGEWVARRSRTKRGLFC</sequence>
<dbReference type="AlphaFoldDB" id="L1JVD4"/>
<dbReference type="Proteomes" id="UP000011087">
    <property type="component" value="Unassembled WGS sequence"/>
</dbReference>
<reference evidence="3 5" key="1">
    <citation type="journal article" date="2012" name="Nature">
        <title>Algal genomes reveal evolutionary mosaicism and the fate of nucleomorphs.</title>
        <authorList>
            <consortium name="DOE Joint Genome Institute"/>
            <person name="Curtis B.A."/>
            <person name="Tanifuji G."/>
            <person name="Burki F."/>
            <person name="Gruber A."/>
            <person name="Irimia M."/>
            <person name="Maruyama S."/>
            <person name="Arias M.C."/>
            <person name="Ball S.G."/>
            <person name="Gile G.H."/>
            <person name="Hirakawa Y."/>
            <person name="Hopkins J.F."/>
            <person name="Kuo A."/>
            <person name="Rensing S.A."/>
            <person name="Schmutz J."/>
            <person name="Symeonidi A."/>
            <person name="Elias M."/>
            <person name="Eveleigh R.J."/>
            <person name="Herman E.K."/>
            <person name="Klute M.J."/>
            <person name="Nakayama T."/>
            <person name="Obornik M."/>
            <person name="Reyes-Prieto A."/>
            <person name="Armbrust E.V."/>
            <person name="Aves S.J."/>
            <person name="Beiko R.G."/>
            <person name="Coutinho P."/>
            <person name="Dacks J.B."/>
            <person name="Durnford D.G."/>
            <person name="Fast N.M."/>
            <person name="Green B.R."/>
            <person name="Grisdale C.J."/>
            <person name="Hempel F."/>
            <person name="Henrissat B."/>
            <person name="Hoppner M.P."/>
            <person name="Ishida K."/>
            <person name="Kim E."/>
            <person name="Koreny L."/>
            <person name="Kroth P.G."/>
            <person name="Liu Y."/>
            <person name="Malik S.B."/>
            <person name="Maier U.G."/>
            <person name="McRose D."/>
            <person name="Mock T."/>
            <person name="Neilson J.A."/>
            <person name="Onodera N.T."/>
            <person name="Poole A.M."/>
            <person name="Pritham E.J."/>
            <person name="Richards T.A."/>
            <person name="Rocap G."/>
            <person name="Roy S.W."/>
            <person name="Sarai C."/>
            <person name="Schaack S."/>
            <person name="Shirato S."/>
            <person name="Slamovits C.H."/>
            <person name="Spencer D.F."/>
            <person name="Suzuki S."/>
            <person name="Worden A.Z."/>
            <person name="Zauner S."/>
            <person name="Barry K."/>
            <person name="Bell C."/>
            <person name="Bharti A.K."/>
            <person name="Crow J.A."/>
            <person name="Grimwood J."/>
            <person name="Kramer R."/>
            <person name="Lindquist E."/>
            <person name="Lucas S."/>
            <person name="Salamov A."/>
            <person name="McFadden G.I."/>
            <person name="Lane C.E."/>
            <person name="Keeling P.J."/>
            <person name="Gray M.W."/>
            <person name="Grigoriev I.V."/>
            <person name="Archibald J.M."/>
        </authorList>
    </citation>
    <scope>NUCLEOTIDE SEQUENCE</scope>
    <source>
        <strain evidence="3 5">CCMP2712</strain>
    </source>
</reference>
<accession>L1JVD4</accession>
<protein>
    <recommendedName>
        <fullName evidence="2">Coiled-coil protein 142 C-terminal domain-containing protein</fullName>
    </recommendedName>
</protein>
<dbReference type="HOGENOM" id="CLU_335402_0_0_1"/>
<dbReference type="PaxDb" id="55529-EKX52332"/>
<dbReference type="EMBL" id="JH992973">
    <property type="protein sequence ID" value="EKX52332.1"/>
    <property type="molecule type" value="Genomic_DNA"/>
</dbReference>